<sequence>MIKELKFTISIFLLLFISVNLYGIEISRVEPPSWWIGMNNPNLQLLIYGKDLKDTKVKTKEKGIKILSVENADSPDYIFVNIAISSKLKPGTFELTLFRGDMSKTINYEFSKKGQSGKYTGKGFGPEDLIYLLMPDRFINSDISNDNHPEAKEKANYLHAYGRHGGDLNGMIESLDYLSELGVTAIWSTPLLFDNESNASYHGYACSDYYRIDPRFGDNNLFREYVSKAADKGIGVIMDMVPNHSGLEHWWIKNLPFNDWIHQFPAYTQSNYAMSTHADIHASIVDNNRCTMGWFDRAMPDMNLNNPYLLTYFIQNAIWWTEWAGLSGIRVDTYPYSDKNAISQWTKAIMNEYPTMNIVGECWFSTPQEIAYWEGDANNRDGYSSYLTNVMDFSLQEAFGRALKNDGQPGWGEGMFQIYKSISLDFIYSNPFELMIFSDNHDTNRFSEVVKGDKKKFKMMLTMLATLRGIPQLYYGTEIMMKTEDGKLGHGEERMGMIKKERFTENQKEIFNYTSELFNWRKNSRAIASGSMKHYWPYDNFYIYFRILDDEKVMVVINNNTKPIEVDWNKISESVNTGEVGTELFSKNQVISGNILTVEPQSSIIVEFMN</sequence>
<dbReference type="EMBL" id="VSSQ01000202">
    <property type="protein sequence ID" value="MPL85256.1"/>
    <property type="molecule type" value="Genomic_DNA"/>
</dbReference>
<protein>
    <recommendedName>
        <fullName evidence="3">Glycosyl hydrolase family 13 catalytic domain-containing protein</fullName>
    </recommendedName>
</protein>
<dbReference type="SMART" id="SM00642">
    <property type="entry name" value="Aamy"/>
    <property type="match status" value="1"/>
</dbReference>
<dbReference type="Gene3D" id="2.60.40.1180">
    <property type="entry name" value="Golgi alpha-mannosidase II"/>
    <property type="match status" value="1"/>
</dbReference>
<evidence type="ECO:0000259" key="3">
    <source>
        <dbReference type="SMART" id="SM00642"/>
    </source>
</evidence>
<dbReference type="Pfam" id="PF09087">
    <property type="entry name" value="Cyc-maltodext_N"/>
    <property type="match status" value="1"/>
</dbReference>
<comment type="caution">
    <text evidence="4">The sequence shown here is derived from an EMBL/GenBank/DDBJ whole genome shotgun (WGS) entry which is preliminary data.</text>
</comment>
<dbReference type="InterPro" id="IPR006047">
    <property type="entry name" value="GH13_cat_dom"/>
</dbReference>
<dbReference type="InterPro" id="IPR017853">
    <property type="entry name" value="GH"/>
</dbReference>
<dbReference type="PANTHER" id="PTHR10357">
    <property type="entry name" value="ALPHA-AMYLASE FAMILY MEMBER"/>
    <property type="match status" value="1"/>
</dbReference>
<dbReference type="GO" id="GO:0005975">
    <property type="term" value="P:carbohydrate metabolic process"/>
    <property type="evidence" value="ECO:0007669"/>
    <property type="project" value="InterPro"/>
</dbReference>
<dbReference type="GO" id="GO:0016798">
    <property type="term" value="F:hydrolase activity, acting on glycosyl bonds"/>
    <property type="evidence" value="ECO:0007669"/>
    <property type="project" value="UniProtKB-KW"/>
</dbReference>
<proteinExistence type="predicted"/>
<dbReference type="InterPro" id="IPR014756">
    <property type="entry name" value="Ig_E-set"/>
</dbReference>
<gene>
    <name evidence="4" type="ORF">SDC9_31224</name>
</gene>
<dbReference type="Gene3D" id="3.20.20.80">
    <property type="entry name" value="Glycosidases"/>
    <property type="match status" value="1"/>
</dbReference>
<dbReference type="Pfam" id="PF00128">
    <property type="entry name" value="Alpha-amylase"/>
    <property type="match status" value="1"/>
</dbReference>
<dbReference type="Pfam" id="PF10438">
    <property type="entry name" value="Cyc-maltodext_C"/>
    <property type="match status" value="1"/>
</dbReference>
<name>A0A644V1Q2_9ZZZZ</name>
<evidence type="ECO:0000313" key="4">
    <source>
        <dbReference type="EMBL" id="MPL85256.1"/>
    </source>
</evidence>
<dbReference type="SUPFAM" id="SSF51445">
    <property type="entry name" value="(Trans)glycosidases"/>
    <property type="match status" value="1"/>
</dbReference>
<dbReference type="AlphaFoldDB" id="A0A644V1Q2"/>
<reference evidence="4" key="1">
    <citation type="submission" date="2019-08" db="EMBL/GenBank/DDBJ databases">
        <authorList>
            <person name="Kucharzyk K."/>
            <person name="Murdoch R.W."/>
            <person name="Higgins S."/>
            <person name="Loffler F."/>
        </authorList>
    </citation>
    <scope>NUCLEOTIDE SEQUENCE</scope>
</reference>
<dbReference type="InterPro" id="IPR015171">
    <property type="entry name" value="Cyc-maltodext_N"/>
</dbReference>
<dbReference type="SUPFAM" id="SSF51011">
    <property type="entry name" value="Glycosyl hydrolase domain"/>
    <property type="match status" value="1"/>
</dbReference>
<dbReference type="InterPro" id="IPR019492">
    <property type="entry name" value="Cyclo-malto-dextrinase_C"/>
</dbReference>
<evidence type="ECO:0000256" key="1">
    <source>
        <dbReference type="ARBA" id="ARBA00022801"/>
    </source>
</evidence>
<dbReference type="SUPFAM" id="SSF81296">
    <property type="entry name" value="E set domains"/>
    <property type="match status" value="1"/>
</dbReference>
<evidence type="ECO:0000256" key="2">
    <source>
        <dbReference type="ARBA" id="ARBA00023295"/>
    </source>
</evidence>
<organism evidence="4">
    <name type="scientific">bioreactor metagenome</name>
    <dbReference type="NCBI Taxonomy" id="1076179"/>
    <lineage>
        <taxon>unclassified sequences</taxon>
        <taxon>metagenomes</taxon>
        <taxon>ecological metagenomes</taxon>
    </lineage>
</organism>
<accession>A0A644V1Q2</accession>
<dbReference type="InterPro" id="IPR013780">
    <property type="entry name" value="Glyco_hydro_b"/>
</dbReference>
<dbReference type="Gene3D" id="2.60.40.10">
    <property type="entry name" value="Immunoglobulins"/>
    <property type="match status" value="1"/>
</dbReference>
<feature type="domain" description="Glycosyl hydrolase family 13 catalytic" evidence="3">
    <location>
        <begin position="132"/>
        <end position="521"/>
    </location>
</feature>
<dbReference type="PANTHER" id="PTHR10357:SF210">
    <property type="entry name" value="MALTODEXTRIN GLUCOSIDASE"/>
    <property type="match status" value="1"/>
</dbReference>
<dbReference type="InterPro" id="IPR013783">
    <property type="entry name" value="Ig-like_fold"/>
</dbReference>
<keyword evidence="2" id="KW-0326">Glycosidase</keyword>
<keyword evidence="1" id="KW-0378">Hydrolase</keyword>